<organism evidence="2 3">
    <name type="scientific">Thalassiosira oceanica</name>
    <name type="common">Marine diatom</name>
    <dbReference type="NCBI Taxonomy" id="159749"/>
    <lineage>
        <taxon>Eukaryota</taxon>
        <taxon>Sar</taxon>
        <taxon>Stramenopiles</taxon>
        <taxon>Ochrophyta</taxon>
        <taxon>Bacillariophyta</taxon>
        <taxon>Coscinodiscophyceae</taxon>
        <taxon>Thalassiosirophycidae</taxon>
        <taxon>Thalassiosirales</taxon>
        <taxon>Thalassiosiraceae</taxon>
        <taxon>Thalassiosira</taxon>
    </lineage>
</organism>
<name>K0RC50_THAOC</name>
<dbReference type="AlphaFoldDB" id="K0RC50"/>
<keyword evidence="3" id="KW-1185">Reference proteome</keyword>
<feature type="compositionally biased region" description="Basic residues" evidence="1">
    <location>
        <begin position="151"/>
        <end position="160"/>
    </location>
</feature>
<feature type="region of interest" description="Disordered" evidence="1">
    <location>
        <begin position="129"/>
        <end position="183"/>
    </location>
</feature>
<dbReference type="EMBL" id="AGNL01043011">
    <property type="protein sequence ID" value="EJK50765.1"/>
    <property type="molecule type" value="Genomic_DNA"/>
</dbReference>
<protein>
    <submittedName>
        <fullName evidence="2">Uncharacterized protein</fullName>
    </submittedName>
</protein>
<accession>K0RC50</accession>
<reference evidence="2 3" key="1">
    <citation type="journal article" date="2012" name="Genome Biol.">
        <title>Genome and low-iron response of an oceanic diatom adapted to chronic iron limitation.</title>
        <authorList>
            <person name="Lommer M."/>
            <person name="Specht M."/>
            <person name="Roy A.S."/>
            <person name="Kraemer L."/>
            <person name="Andreson R."/>
            <person name="Gutowska M.A."/>
            <person name="Wolf J."/>
            <person name="Bergner S.V."/>
            <person name="Schilhabel M.B."/>
            <person name="Klostermeier U.C."/>
            <person name="Beiko R.G."/>
            <person name="Rosenstiel P."/>
            <person name="Hippler M."/>
            <person name="Laroche J."/>
        </authorList>
    </citation>
    <scope>NUCLEOTIDE SEQUENCE [LARGE SCALE GENOMIC DNA]</scope>
    <source>
        <strain evidence="2 3">CCMP1005</strain>
    </source>
</reference>
<dbReference type="Proteomes" id="UP000266841">
    <property type="component" value="Unassembled WGS sequence"/>
</dbReference>
<evidence type="ECO:0000313" key="3">
    <source>
        <dbReference type="Proteomes" id="UP000266841"/>
    </source>
</evidence>
<gene>
    <name evidence="2" type="ORF">THAOC_30138</name>
</gene>
<evidence type="ECO:0000256" key="1">
    <source>
        <dbReference type="SAM" id="MobiDB-lite"/>
    </source>
</evidence>
<comment type="caution">
    <text evidence="2">The sequence shown here is derived from an EMBL/GenBank/DDBJ whole genome shotgun (WGS) entry which is preliminary data.</text>
</comment>
<feature type="non-terminal residue" evidence="2">
    <location>
        <position position="1"/>
    </location>
</feature>
<proteinExistence type="predicted"/>
<sequence length="183" mass="19725">FWGLSRQPPGTPQIQQVYGAMNPLLAYALAPMHLSAFGIPRDSGKTTWEPKSAGHTVHVESAGTIPGPMRTERTSWKIWRAPDIGGACSVTSLSSSRTTSASLAHTEHTLLAAISDKYHPIKTIQSEPGDAVGALAPYPPTLRKTSATTRNSRRHGRRDRGSRQPDVQGWCGVREGPHTNPGT</sequence>
<evidence type="ECO:0000313" key="2">
    <source>
        <dbReference type="EMBL" id="EJK50765.1"/>
    </source>
</evidence>